<proteinExistence type="predicted"/>
<dbReference type="RefSeq" id="WP_186875854.1">
    <property type="nucleotide sequence ID" value="NZ_JACOPF010000002.1"/>
</dbReference>
<evidence type="ECO:0000259" key="1">
    <source>
        <dbReference type="Pfam" id="PF13472"/>
    </source>
</evidence>
<evidence type="ECO:0000313" key="2">
    <source>
        <dbReference type="EMBL" id="MBC5689177.1"/>
    </source>
</evidence>
<dbReference type="InterPro" id="IPR013830">
    <property type="entry name" value="SGNH_hydro"/>
</dbReference>
<dbReference type="Gene3D" id="3.40.50.1110">
    <property type="entry name" value="SGNH hydrolase"/>
    <property type="match status" value="1"/>
</dbReference>
<comment type="caution">
    <text evidence="2">The sequence shown here is derived from an EMBL/GenBank/DDBJ whole genome shotgun (WGS) entry which is preliminary data.</text>
</comment>
<dbReference type="EMBL" id="JACOPF010000002">
    <property type="protein sequence ID" value="MBC5689177.1"/>
    <property type="molecule type" value="Genomic_DNA"/>
</dbReference>
<protein>
    <submittedName>
        <fullName evidence="2">G-D-S-L family lipolytic protein</fullName>
    </submittedName>
</protein>
<sequence>MSNPKEIIQNKKVQYQPLIKPGYLSQIMRADERRMEFDCKNQIIVQKNCKVDIVFIGDSIIQMWELSAYFQDYPLRILNRGIGGDRTVSLLHRFRADAVQLKPKIVVIMAGINDSWDLEFDYWKQETGKSLENVLQEALLNMEKILTISAKEQLSIALCSLLPTCMEWTNHEKDRQKYIWMYNQGLEKLSKKYNTFFVDYYPLFLNKDGHSMCKELSLEGLHPNVFGYDKMTETLKNTINFNEYFSDNARKNTFGR</sequence>
<dbReference type="GO" id="GO:0004622">
    <property type="term" value="F:phosphatidylcholine lysophospholipase activity"/>
    <property type="evidence" value="ECO:0007669"/>
    <property type="project" value="TreeGrafter"/>
</dbReference>
<gene>
    <name evidence="2" type="ORF">H8S37_09635</name>
</gene>
<dbReference type="Pfam" id="PF13472">
    <property type="entry name" value="Lipase_GDSL_2"/>
    <property type="match status" value="1"/>
</dbReference>
<dbReference type="Proteomes" id="UP000652477">
    <property type="component" value="Unassembled WGS sequence"/>
</dbReference>
<dbReference type="PANTHER" id="PTHR30383:SF5">
    <property type="entry name" value="SGNH HYDROLASE-TYPE ESTERASE DOMAIN-CONTAINING PROTEIN"/>
    <property type="match status" value="1"/>
</dbReference>
<accession>A0A923RSB5</accession>
<reference evidence="2" key="1">
    <citation type="submission" date="2020-08" db="EMBL/GenBank/DDBJ databases">
        <title>Genome public.</title>
        <authorList>
            <person name="Liu C."/>
            <person name="Sun Q."/>
        </authorList>
    </citation>
    <scope>NUCLEOTIDE SEQUENCE</scope>
    <source>
        <strain evidence="2">NSJ-55</strain>
    </source>
</reference>
<dbReference type="SUPFAM" id="SSF52266">
    <property type="entry name" value="SGNH hydrolase"/>
    <property type="match status" value="1"/>
</dbReference>
<dbReference type="PANTHER" id="PTHR30383">
    <property type="entry name" value="THIOESTERASE 1/PROTEASE 1/LYSOPHOSPHOLIPASE L1"/>
    <property type="match status" value="1"/>
</dbReference>
<dbReference type="AlphaFoldDB" id="A0A923RSB5"/>
<name>A0A923RSB5_9FIRM</name>
<keyword evidence="3" id="KW-1185">Reference proteome</keyword>
<dbReference type="InterPro" id="IPR036514">
    <property type="entry name" value="SGNH_hydro_sf"/>
</dbReference>
<dbReference type="InterPro" id="IPR051532">
    <property type="entry name" value="Ester_Hydrolysis_Enzymes"/>
</dbReference>
<feature type="domain" description="SGNH hydrolase-type esterase" evidence="1">
    <location>
        <begin position="55"/>
        <end position="229"/>
    </location>
</feature>
<evidence type="ECO:0000313" key="3">
    <source>
        <dbReference type="Proteomes" id="UP000652477"/>
    </source>
</evidence>
<organism evidence="2 3">
    <name type="scientific">Mediterraneibacter hominis</name>
    <dbReference type="NCBI Taxonomy" id="2763054"/>
    <lineage>
        <taxon>Bacteria</taxon>
        <taxon>Bacillati</taxon>
        <taxon>Bacillota</taxon>
        <taxon>Clostridia</taxon>
        <taxon>Lachnospirales</taxon>
        <taxon>Lachnospiraceae</taxon>
        <taxon>Mediterraneibacter</taxon>
    </lineage>
</organism>